<dbReference type="GO" id="GO:0008758">
    <property type="term" value="F:UDP-2,3-diacylglucosamine hydrolase activity"/>
    <property type="evidence" value="ECO:0007669"/>
    <property type="project" value="TreeGrafter"/>
</dbReference>
<dbReference type="InterPro" id="IPR043461">
    <property type="entry name" value="LpxH-like"/>
</dbReference>
<dbReference type="SUPFAM" id="SSF56300">
    <property type="entry name" value="Metallo-dependent phosphatases"/>
    <property type="match status" value="1"/>
</dbReference>
<gene>
    <name evidence="4" type="ORF">ENF18_08335</name>
</gene>
<dbReference type="GO" id="GO:0009245">
    <property type="term" value="P:lipid A biosynthetic process"/>
    <property type="evidence" value="ECO:0007669"/>
    <property type="project" value="TreeGrafter"/>
</dbReference>
<dbReference type="GO" id="GO:0016020">
    <property type="term" value="C:membrane"/>
    <property type="evidence" value="ECO:0007669"/>
    <property type="project" value="GOC"/>
</dbReference>
<dbReference type="AlphaFoldDB" id="A0A7C0ZEK9"/>
<comment type="caution">
    <text evidence="4">The sequence shown here is derived from an EMBL/GenBank/DDBJ whole genome shotgun (WGS) entry which is preliminary data.</text>
</comment>
<evidence type="ECO:0000256" key="1">
    <source>
        <dbReference type="ARBA" id="ARBA00008950"/>
    </source>
</evidence>
<evidence type="ECO:0000259" key="3">
    <source>
        <dbReference type="Pfam" id="PF12850"/>
    </source>
</evidence>
<evidence type="ECO:0000256" key="2">
    <source>
        <dbReference type="ARBA" id="ARBA00022801"/>
    </source>
</evidence>
<sequence length="238" mass="28177">MKGYRKVLLISDTHFPLKESTGLQAELVSFVREQMKSCDALFLLGDIFDFYHEYNHVIPKAFFPMYVLFKELRDKGKDVHYWTGNHDFWHGDFLKSIGVVVHRKEEMINLGGVNYLFAHGDETGRFNPVTLIIKSDINRFLFRHIHPDIGFEIARMVSRLSRISSSRKQPRIKKYIEFAHRKFREGADVVVIGHIHEQYTFREGEKLFVVLGDWMIHRYYGLIEDGRISLRRWNQSPE</sequence>
<feature type="domain" description="Calcineurin-like phosphoesterase" evidence="3">
    <location>
        <begin position="6"/>
        <end position="215"/>
    </location>
</feature>
<dbReference type="PANTHER" id="PTHR34990:SF1">
    <property type="entry name" value="UDP-2,3-DIACYLGLUCOSAMINE HYDROLASE"/>
    <property type="match status" value="1"/>
</dbReference>
<evidence type="ECO:0000313" key="4">
    <source>
        <dbReference type="EMBL" id="HDI83779.1"/>
    </source>
</evidence>
<dbReference type="Gene3D" id="3.60.21.10">
    <property type="match status" value="1"/>
</dbReference>
<dbReference type="PANTHER" id="PTHR34990">
    <property type="entry name" value="UDP-2,3-DIACYLGLUCOSAMINE HYDROLASE-RELATED"/>
    <property type="match status" value="1"/>
</dbReference>
<dbReference type="EMBL" id="DQWE01000391">
    <property type="protein sequence ID" value="HDI83779.1"/>
    <property type="molecule type" value="Genomic_DNA"/>
</dbReference>
<dbReference type="CDD" id="cd07398">
    <property type="entry name" value="MPP_YbbF-LpxH"/>
    <property type="match status" value="1"/>
</dbReference>
<reference evidence="4" key="1">
    <citation type="journal article" date="2020" name="mSystems">
        <title>Genome- and Community-Level Interaction Insights into Carbon Utilization and Element Cycling Functions of Hydrothermarchaeota in Hydrothermal Sediment.</title>
        <authorList>
            <person name="Zhou Z."/>
            <person name="Liu Y."/>
            <person name="Xu W."/>
            <person name="Pan J."/>
            <person name="Luo Z.H."/>
            <person name="Li M."/>
        </authorList>
    </citation>
    <scope>NUCLEOTIDE SEQUENCE [LARGE SCALE GENOMIC DNA]</scope>
    <source>
        <strain evidence="4">HyVt-102</strain>
    </source>
</reference>
<organism evidence="4">
    <name type="scientific">candidate division WOR-3 bacterium</name>
    <dbReference type="NCBI Taxonomy" id="2052148"/>
    <lineage>
        <taxon>Bacteria</taxon>
        <taxon>Bacteria division WOR-3</taxon>
    </lineage>
</organism>
<comment type="similarity">
    <text evidence="1">Belongs to the metallophosphoesterase superfamily. YfcE family.</text>
</comment>
<protein>
    <submittedName>
        <fullName evidence="4">UDP-2,3-diacylglucosamine diphosphatase</fullName>
    </submittedName>
</protein>
<name>A0A7C0ZEK9_UNCW3</name>
<accession>A0A7C0ZEK9</accession>
<dbReference type="InterPro" id="IPR024654">
    <property type="entry name" value="Calcineurin-like_PHP_lpxH"/>
</dbReference>
<proteinExistence type="inferred from homology"/>
<dbReference type="Proteomes" id="UP000885847">
    <property type="component" value="Unassembled WGS sequence"/>
</dbReference>
<dbReference type="Pfam" id="PF12850">
    <property type="entry name" value="Metallophos_2"/>
    <property type="match status" value="1"/>
</dbReference>
<keyword evidence="2" id="KW-0378">Hydrolase</keyword>
<dbReference type="InterPro" id="IPR029052">
    <property type="entry name" value="Metallo-depent_PP-like"/>
</dbReference>